<evidence type="ECO:0000259" key="2">
    <source>
        <dbReference type="Pfam" id="PF03972"/>
    </source>
</evidence>
<feature type="domain" description="MmgE/PrpD N-terminal" evidence="2">
    <location>
        <begin position="8"/>
        <end position="239"/>
    </location>
</feature>
<dbReference type="InterPro" id="IPR042188">
    <property type="entry name" value="MmgE/PrpD_sf_2"/>
</dbReference>
<accession>A0A1X6Y895</accession>
<dbReference type="InterPro" id="IPR042183">
    <property type="entry name" value="MmgE/PrpD_sf_1"/>
</dbReference>
<evidence type="ECO:0000259" key="3">
    <source>
        <dbReference type="Pfam" id="PF19305"/>
    </source>
</evidence>
<dbReference type="SUPFAM" id="SSF103378">
    <property type="entry name" value="2-methylcitrate dehydratase PrpD"/>
    <property type="match status" value="1"/>
</dbReference>
<reference evidence="4 5" key="1">
    <citation type="submission" date="2017-03" db="EMBL/GenBank/DDBJ databases">
        <authorList>
            <person name="Afonso C.L."/>
            <person name="Miller P.J."/>
            <person name="Scott M.A."/>
            <person name="Spackman E."/>
            <person name="Goraichik I."/>
            <person name="Dimitrov K.M."/>
            <person name="Suarez D.L."/>
            <person name="Swayne D.E."/>
        </authorList>
    </citation>
    <scope>NUCLEOTIDE SEQUENCE [LARGE SCALE GENOMIC DNA]</scope>
    <source>
        <strain evidence="4 5">CECT 7450</strain>
    </source>
</reference>
<dbReference type="RefSeq" id="WP_085803728.1">
    <property type="nucleotide sequence ID" value="NZ_FWFX01000001.1"/>
</dbReference>
<organism evidence="4 5">
    <name type="scientific">Roseovarius albus</name>
    <dbReference type="NCBI Taxonomy" id="1247867"/>
    <lineage>
        <taxon>Bacteria</taxon>
        <taxon>Pseudomonadati</taxon>
        <taxon>Pseudomonadota</taxon>
        <taxon>Alphaproteobacteria</taxon>
        <taxon>Rhodobacterales</taxon>
        <taxon>Roseobacteraceae</taxon>
        <taxon>Roseovarius</taxon>
    </lineage>
</organism>
<protein>
    <submittedName>
        <fullName evidence="4">MmgE/PrpD family protein</fullName>
    </submittedName>
</protein>
<dbReference type="Gene3D" id="1.10.4100.10">
    <property type="entry name" value="2-methylcitrate dehydratase PrpD"/>
    <property type="match status" value="1"/>
</dbReference>
<dbReference type="Pfam" id="PF03972">
    <property type="entry name" value="MmgE_PrpD_N"/>
    <property type="match status" value="1"/>
</dbReference>
<dbReference type="PANTHER" id="PTHR16943:SF8">
    <property type="entry name" value="2-METHYLCITRATE DEHYDRATASE"/>
    <property type="match status" value="1"/>
</dbReference>
<comment type="similarity">
    <text evidence="1">Belongs to the PrpD family.</text>
</comment>
<gene>
    <name evidence="4" type="ORF">ROA7450_00176</name>
</gene>
<dbReference type="Pfam" id="PF19305">
    <property type="entry name" value="MmgE_PrpD_C"/>
    <property type="match status" value="1"/>
</dbReference>
<evidence type="ECO:0000313" key="5">
    <source>
        <dbReference type="Proteomes" id="UP000193061"/>
    </source>
</evidence>
<dbReference type="Gene3D" id="3.30.1330.120">
    <property type="entry name" value="2-methylcitrate dehydratase PrpD"/>
    <property type="match status" value="1"/>
</dbReference>
<dbReference type="PANTHER" id="PTHR16943">
    <property type="entry name" value="2-METHYLCITRATE DEHYDRATASE-RELATED"/>
    <property type="match status" value="1"/>
</dbReference>
<keyword evidence="5" id="KW-1185">Reference proteome</keyword>
<dbReference type="InterPro" id="IPR045337">
    <property type="entry name" value="MmgE_PrpD_C"/>
</dbReference>
<dbReference type="InterPro" id="IPR045336">
    <property type="entry name" value="MmgE_PrpD_N"/>
</dbReference>
<evidence type="ECO:0000256" key="1">
    <source>
        <dbReference type="ARBA" id="ARBA00006174"/>
    </source>
</evidence>
<dbReference type="EMBL" id="FWFX01000001">
    <property type="protein sequence ID" value="SLN13239.1"/>
    <property type="molecule type" value="Genomic_DNA"/>
</dbReference>
<name>A0A1X6Y895_9RHOB</name>
<proteinExistence type="inferred from homology"/>
<dbReference type="InterPro" id="IPR036148">
    <property type="entry name" value="MmgE/PrpD_sf"/>
</dbReference>
<dbReference type="GO" id="GO:0016829">
    <property type="term" value="F:lyase activity"/>
    <property type="evidence" value="ECO:0007669"/>
    <property type="project" value="InterPro"/>
</dbReference>
<feature type="domain" description="MmgE/PrpD C-terminal" evidence="3">
    <location>
        <begin position="269"/>
        <end position="424"/>
    </location>
</feature>
<dbReference type="OrthoDB" id="9795089at2"/>
<sequence>MTGAALTRLAAFAAKDPLEADAKTLAVLRAGVVDTLGCIHAGVETDVAIRARQAVQSMSNGGPAQVIGTNMQAPRPQAAFLNAVAGHALDFDDWEIPGNTHPTVVLLPSLLAVAGPSTSGKDLVRAYLAGFEVIARLGEALNFEHYDAGWHSTATLGAPGAAAACARLMGLSVDQTAHTMSFAISAASGYTCQFGSSAKPVQAGFAARAGVEAACLAQSGLIAQVHVLDHPRGMAALMNGLVPERLEAALSHLGKEYALSQYGLVLKPWPSCGYTHRIMTSALALREQVPLDQVARIDLFLPDFHAAVLPFQRPTSRAEALFSLPFVAAMGLIRGALTLADLKATRWAAPDIKAMIGKTHVHAFSPIHPELNYSDADPDRMVVTLSDGRVVEEQCPFPLGAPQAPMSDAQLWAKFNANLGASADDPRWSEQLRDWPTEPDILNLLTKNGDRR</sequence>
<dbReference type="AlphaFoldDB" id="A0A1X6Y895"/>
<evidence type="ECO:0000313" key="4">
    <source>
        <dbReference type="EMBL" id="SLN13239.1"/>
    </source>
</evidence>
<dbReference type="InterPro" id="IPR005656">
    <property type="entry name" value="MmgE_PrpD"/>
</dbReference>
<dbReference type="Proteomes" id="UP000193061">
    <property type="component" value="Unassembled WGS sequence"/>
</dbReference>